<gene>
    <name evidence="1" type="ORF">SAMN05421779_105334</name>
</gene>
<dbReference type="RefSeq" id="WP_076401231.1">
    <property type="nucleotide sequence ID" value="NZ_FTOA01000005.1"/>
</dbReference>
<evidence type="ECO:0000313" key="2">
    <source>
        <dbReference type="Proteomes" id="UP000185678"/>
    </source>
</evidence>
<reference evidence="1 2" key="1">
    <citation type="submission" date="2017-01" db="EMBL/GenBank/DDBJ databases">
        <authorList>
            <person name="Mah S.A."/>
            <person name="Swanson W.J."/>
            <person name="Moy G.W."/>
            <person name="Vacquier V.D."/>
        </authorList>
    </citation>
    <scope>NUCLEOTIDE SEQUENCE [LARGE SCALE GENOMIC DNA]</scope>
    <source>
        <strain evidence="1 2">DSM 11589</strain>
    </source>
</reference>
<protein>
    <submittedName>
        <fullName evidence="1">Uncharacterized protein</fullName>
    </submittedName>
</protein>
<dbReference type="Proteomes" id="UP000185678">
    <property type="component" value="Unassembled WGS sequence"/>
</dbReference>
<sequence length="63" mass="6860">MAMDTSAPLSDDELDDILLAFESFGSVAAQAIKSDIPARTAMEERDGCIVLRPDFGKPHHSRL</sequence>
<dbReference type="EMBL" id="FTOA01000005">
    <property type="protein sequence ID" value="SIT01173.1"/>
    <property type="molecule type" value="Genomic_DNA"/>
</dbReference>
<organism evidence="1 2">
    <name type="scientific">Insolitispirillum peregrinum</name>
    <dbReference type="NCBI Taxonomy" id="80876"/>
    <lineage>
        <taxon>Bacteria</taxon>
        <taxon>Pseudomonadati</taxon>
        <taxon>Pseudomonadota</taxon>
        <taxon>Alphaproteobacteria</taxon>
        <taxon>Rhodospirillales</taxon>
        <taxon>Novispirillaceae</taxon>
        <taxon>Insolitispirillum</taxon>
    </lineage>
</organism>
<name>A0A1N7NS22_9PROT</name>
<accession>A0A1N7NS22</accession>
<proteinExistence type="predicted"/>
<dbReference type="AlphaFoldDB" id="A0A1N7NS22"/>
<keyword evidence="2" id="KW-1185">Reference proteome</keyword>
<evidence type="ECO:0000313" key="1">
    <source>
        <dbReference type="EMBL" id="SIT01173.1"/>
    </source>
</evidence>